<dbReference type="EMBL" id="DAAWGR010000023">
    <property type="protein sequence ID" value="HAF7816185.1"/>
    <property type="molecule type" value="Genomic_DNA"/>
</dbReference>
<comment type="caution">
    <text evidence="5">The sequence shown here is derived from an EMBL/GenBank/DDBJ whole genome shotgun (WGS) entry which is preliminary data.</text>
</comment>
<reference evidence="10" key="4">
    <citation type="submission" date="2018-07" db="EMBL/GenBank/DDBJ databases">
        <authorList>
            <consortium name="NCBI Pathogen Detection Project"/>
        </authorList>
    </citation>
    <scope>NUCLEOTIDE SEQUENCE</scope>
    <source>
        <strain evidence="11">10-6404</strain>
        <strain evidence="10">13-5628</strain>
        <strain evidence="12">13-5707</strain>
    </source>
</reference>
<dbReference type="Gene3D" id="3.40.50.10140">
    <property type="entry name" value="Toll/interleukin-1 receptor homology (TIR) domain"/>
    <property type="match status" value="1"/>
</dbReference>
<reference evidence="5" key="2">
    <citation type="submission" date="2018-07" db="EMBL/GenBank/DDBJ databases">
        <authorList>
            <person name="Ashton P.M."/>
            <person name="Dallman T."/>
            <person name="Nair S."/>
            <person name="De Pinna E."/>
            <person name="Peters T."/>
            <person name="Grant K."/>
        </authorList>
    </citation>
    <scope>NUCLEOTIDE SEQUENCE</scope>
    <source>
        <strain evidence="7">243830</strain>
        <strain evidence="3">279524</strain>
        <strain evidence="5">410851</strain>
        <strain evidence="6">568410</strain>
        <strain evidence="4">65444</strain>
    </source>
</reference>
<name>A0A3V8UTJ4_SALON</name>
<protein>
    <submittedName>
        <fullName evidence="5">Toll/interleukin-1 receptor domain-containing protein</fullName>
    </submittedName>
</protein>
<keyword evidence="1" id="KW-0472">Membrane</keyword>
<dbReference type="EMBL" id="AAKTIX010000001">
    <property type="protein sequence ID" value="ECV4100782.1"/>
    <property type="molecule type" value="Genomic_DNA"/>
</dbReference>
<evidence type="ECO:0000313" key="12">
    <source>
        <dbReference type="EMBL" id="HAF7816185.1"/>
    </source>
</evidence>
<evidence type="ECO:0000313" key="9">
    <source>
        <dbReference type="EMBL" id="ECV4100782.1"/>
    </source>
</evidence>
<gene>
    <name evidence="8" type="ORF">AY458_09565</name>
    <name evidence="9" type="ORF">CUW36_00555</name>
    <name evidence="6" type="ORF">D6J52_06560</name>
    <name evidence="3" type="ORF">DOW12_02875</name>
    <name evidence="5" type="ORF">DVG35_09145</name>
    <name evidence="7" type="ORF">E1K42_21390</name>
    <name evidence="10" type="ORF">G3976_003285</name>
    <name evidence="11" type="ORF">G4L05_004431</name>
    <name evidence="12" type="ORF">G9339_004359</name>
    <name evidence="4" type="ORF">YU42_08130</name>
</gene>
<evidence type="ECO:0000313" key="4">
    <source>
        <dbReference type="EMBL" id="EBV7079829.1"/>
    </source>
</evidence>
<evidence type="ECO:0000256" key="1">
    <source>
        <dbReference type="SAM" id="Phobius"/>
    </source>
</evidence>
<evidence type="ECO:0000313" key="8">
    <source>
        <dbReference type="EMBL" id="ECT5382914.1"/>
    </source>
</evidence>
<reference evidence="9" key="3">
    <citation type="submission" date="2018-07" db="EMBL/GenBank/DDBJ databases">
        <authorList>
            <consortium name="PulseNet: The National Subtyping Network for Foodborne Disease Surveillance"/>
            <person name="Tarr C.L."/>
            <person name="Trees E."/>
            <person name="Katz L.S."/>
            <person name="Carleton-Romer H.A."/>
            <person name="Stroika S."/>
            <person name="Kucerova Z."/>
            <person name="Roache K.F."/>
            <person name="Sabol A.L."/>
            <person name="Besser J."/>
            <person name="Gerner-Smidt P."/>
        </authorList>
    </citation>
    <scope>NUCLEOTIDE SEQUENCE</scope>
    <source>
        <strain evidence="9">PNUSAS027925</strain>
    </source>
</reference>
<dbReference type="EMBL" id="AAHFIG010000002">
    <property type="protein sequence ID" value="EBV4684372.1"/>
    <property type="molecule type" value="Genomic_DNA"/>
</dbReference>
<dbReference type="SUPFAM" id="SSF52200">
    <property type="entry name" value="Toll/Interleukin receptor TIR domain"/>
    <property type="match status" value="1"/>
</dbReference>
<dbReference type="EMBL" id="DAASSD010000064">
    <property type="protein sequence ID" value="HAE6802150.1"/>
    <property type="molecule type" value="Genomic_DNA"/>
</dbReference>
<dbReference type="EMBL" id="AAHYOS010000036">
    <property type="protein sequence ID" value="ECB7469230.1"/>
    <property type="molecule type" value="Genomic_DNA"/>
</dbReference>
<evidence type="ECO:0000313" key="11">
    <source>
        <dbReference type="EMBL" id="HAE6802150.1"/>
    </source>
</evidence>
<keyword evidence="1" id="KW-1133">Transmembrane helix</keyword>
<organism evidence="5">
    <name type="scientific">Salmonella oranienberg</name>
    <dbReference type="NCBI Taxonomy" id="28147"/>
    <lineage>
        <taxon>Bacteria</taxon>
        <taxon>Pseudomonadati</taxon>
        <taxon>Pseudomonadota</taxon>
        <taxon>Gammaproteobacteria</taxon>
        <taxon>Enterobacterales</taxon>
        <taxon>Enterobacteriaceae</taxon>
        <taxon>Salmonella</taxon>
    </lineage>
</organism>
<reference evidence="10" key="1">
    <citation type="journal article" date="2018" name="Genome Biol.">
        <title>SKESA: strategic k-mer extension for scrupulous assemblies.</title>
        <authorList>
            <person name="Souvorov A."/>
            <person name="Agarwala R."/>
            <person name="Lipman D.J."/>
        </authorList>
    </citation>
    <scope>NUCLEOTIDE SEQUENCE</scope>
    <source>
        <strain evidence="11">10-6404</strain>
        <strain evidence="10">13-5628</strain>
        <strain evidence="12">13-5707</strain>
    </source>
</reference>
<dbReference type="SMART" id="SM00255">
    <property type="entry name" value="TIR"/>
    <property type="match status" value="1"/>
</dbReference>
<dbReference type="PROSITE" id="PS50104">
    <property type="entry name" value="TIR"/>
    <property type="match status" value="1"/>
</dbReference>
<feature type="domain" description="TIR" evidence="2">
    <location>
        <begin position="169"/>
        <end position="303"/>
    </location>
</feature>
<dbReference type="AlphaFoldDB" id="A0A3V8UTJ4"/>
<dbReference type="EMBL" id="AAKNCD010000006">
    <property type="protein sequence ID" value="ECT5382914.1"/>
    <property type="molecule type" value="Genomic_DNA"/>
</dbReference>
<evidence type="ECO:0000313" key="10">
    <source>
        <dbReference type="EMBL" id="HAE3616241.1"/>
    </source>
</evidence>
<feature type="transmembrane region" description="Helical" evidence="1">
    <location>
        <begin position="20"/>
        <end position="42"/>
    </location>
</feature>
<evidence type="ECO:0000313" key="5">
    <source>
        <dbReference type="EMBL" id="EBY3054995.1"/>
    </source>
</evidence>
<sequence>MITYGNIEFFICLVNVLDNNIYNILFFIFLSIAIPFLLFLAWKQHLKTKEIRSYLLKEGYNIIFSGEGNSYLAFNTSNATFRAGNLTSNDYFQASISYIHDYRWEWKEVDARKINNIFIIYISDIDFPSQKLFYRNNKILAEIDWAKLQAIFHQPYEIQNDVMQDNNNTHYDFFISHANEDKDTFVRPLVDELNRLGVIIWYDEQTLEVGDSLRRNIDLGLRKANYGIVILSHNFLNKKWTQYELDSLINRAVYDDNKIILPIWHNINAQEVSKYSHYLADKMALQTSLYSVKEIARELAEIAYRRR</sequence>
<dbReference type="EMBL" id="AAHOXZ010000004">
    <property type="protein sequence ID" value="EBY7486739.1"/>
    <property type="molecule type" value="Genomic_DNA"/>
</dbReference>
<evidence type="ECO:0000313" key="6">
    <source>
        <dbReference type="EMBL" id="EBY7486739.1"/>
    </source>
</evidence>
<dbReference type="InterPro" id="IPR000157">
    <property type="entry name" value="TIR_dom"/>
</dbReference>
<evidence type="ECO:0000313" key="7">
    <source>
        <dbReference type="EMBL" id="ECB7469230.1"/>
    </source>
</evidence>
<proteinExistence type="predicted"/>
<accession>A0A3V8UTJ4</accession>
<dbReference type="EMBL" id="DAARRH010000007">
    <property type="protein sequence ID" value="HAE3616241.1"/>
    <property type="molecule type" value="Genomic_DNA"/>
</dbReference>
<dbReference type="EMBL" id="AAHGCE010000005">
    <property type="protein sequence ID" value="EBV7079829.1"/>
    <property type="molecule type" value="Genomic_DNA"/>
</dbReference>
<dbReference type="InterPro" id="IPR035897">
    <property type="entry name" value="Toll_tir_struct_dom_sf"/>
</dbReference>
<keyword evidence="5" id="KW-0675">Receptor</keyword>
<evidence type="ECO:0000313" key="3">
    <source>
        <dbReference type="EMBL" id="EBV4684372.1"/>
    </source>
</evidence>
<dbReference type="RefSeq" id="WP_024147077.1">
    <property type="nucleotide sequence ID" value="NZ_AP026680.1"/>
</dbReference>
<dbReference type="GO" id="GO:0007165">
    <property type="term" value="P:signal transduction"/>
    <property type="evidence" value="ECO:0007669"/>
    <property type="project" value="InterPro"/>
</dbReference>
<dbReference type="Pfam" id="PF13676">
    <property type="entry name" value="TIR_2"/>
    <property type="match status" value="1"/>
</dbReference>
<dbReference type="EMBL" id="AAHNSR010000006">
    <property type="protein sequence ID" value="EBY3054995.1"/>
    <property type="molecule type" value="Genomic_DNA"/>
</dbReference>
<reference evidence="8" key="5">
    <citation type="submission" date="2018-07" db="EMBL/GenBank/DDBJ databases">
        <authorList>
            <consortium name="NARMS: The National Antimicrobial Resistance Monitoring System"/>
        </authorList>
    </citation>
    <scope>NUCLEOTIDE SEQUENCE</scope>
    <source>
        <strain evidence="8">FSIS1605669</strain>
    </source>
</reference>
<keyword evidence="1" id="KW-0812">Transmembrane</keyword>
<evidence type="ECO:0000259" key="2">
    <source>
        <dbReference type="PROSITE" id="PS50104"/>
    </source>
</evidence>